<name>R0KB18_ANAPL</name>
<dbReference type="AlphaFoldDB" id="R0KB18"/>
<evidence type="ECO:0000313" key="2">
    <source>
        <dbReference type="EMBL" id="EOB07062.1"/>
    </source>
</evidence>
<dbReference type="EMBL" id="KB742562">
    <property type="protein sequence ID" value="EOB07062.1"/>
    <property type="molecule type" value="Genomic_DNA"/>
</dbReference>
<proteinExistence type="predicted"/>
<sequence length="133" mass="15018">MRSTLEEIQHPLDLYQSLKRKITASSTARAERTTQLNSDSHLHPGTRKLFLKPYKMVCRESTGKSVQRDLQKGPGKELKPRIQPGLSSCTHSTTQNPQIVVVLRQSFISPSAYFSVTFMATDSDWLAKNIMVI</sequence>
<reference evidence="3" key="1">
    <citation type="journal article" date="2013" name="Nat. Genet.">
        <title>The duck genome and transcriptome provide insight into an avian influenza virus reservoir species.</title>
        <authorList>
            <person name="Huang Y."/>
            <person name="Li Y."/>
            <person name="Burt D.W."/>
            <person name="Chen H."/>
            <person name="Zhang Y."/>
            <person name="Qian W."/>
            <person name="Kim H."/>
            <person name="Gan S."/>
            <person name="Zhao Y."/>
            <person name="Li J."/>
            <person name="Yi K."/>
            <person name="Feng H."/>
            <person name="Zhu P."/>
            <person name="Li B."/>
            <person name="Liu Q."/>
            <person name="Fairley S."/>
            <person name="Magor K.E."/>
            <person name="Du Z."/>
            <person name="Hu X."/>
            <person name="Goodman L."/>
            <person name="Tafer H."/>
            <person name="Vignal A."/>
            <person name="Lee T."/>
            <person name="Kim K.W."/>
            <person name="Sheng Z."/>
            <person name="An Y."/>
            <person name="Searle S."/>
            <person name="Herrero J."/>
            <person name="Groenen M.A."/>
            <person name="Crooijmans R.P."/>
            <person name="Faraut T."/>
            <person name="Cai Q."/>
            <person name="Webster R.G."/>
            <person name="Aldridge J.R."/>
            <person name="Warren W.C."/>
            <person name="Bartschat S."/>
            <person name="Kehr S."/>
            <person name="Marz M."/>
            <person name="Stadler P.F."/>
            <person name="Smith J."/>
            <person name="Kraus R.H."/>
            <person name="Zhao Y."/>
            <person name="Ren L."/>
            <person name="Fei J."/>
            <person name="Morisson M."/>
            <person name="Kaiser P."/>
            <person name="Griffin D.K."/>
            <person name="Rao M."/>
            <person name="Pitel F."/>
            <person name="Wang J."/>
            <person name="Li N."/>
        </authorList>
    </citation>
    <scope>NUCLEOTIDE SEQUENCE [LARGE SCALE GENOMIC DNA]</scope>
</reference>
<protein>
    <submittedName>
        <fullName evidence="2">Uncharacterized protein</fullName>
    </submittedName>
</protein>
<feature type="compositionally biased region" description="Basic and acidic residues" evidence="1">
    <location>
        <begin position="62"/>
        <end position="80"/>
    </location>
</feature>
<dbReference type="Proteomes" id="UP000296049">
    <property type="component" value="Unassembled WGS sequence"/>
</dbReference>
<evidence type="ECO:0000313" key="3">
    <source>
        <dbReference type="Proteomes" id="UP000296049"/>
    </source>
</evidence>
<keyword evidence="3" id="KW-1185">Reference proteome</keyword>
<gene>
    <name evidence="2" type="ORF">Anapl_18010</name>
</gene>
<accession>R0KB18</accession>
<feature type="region of interest" description="Disordered" evidence="1">
    <location>
        <begin position="62"/>
        <end position="91"/>
    </location>
</feature>
<evidence type="ECO:0000256" key="1">
    <source>
        <dbReference type="SAM" id="MobiDB-lite"/>
    </source>
</evidence>
<organism evidence="2 3">
    <name type="scientific">Anas platyrhynchos</name>
    <name type="common">Mallard</name>
    <name type="synonym">Anas boschas</name>
    <dbReference type="NCBI Taxonomy" id="8839"/>
    <lineage>
        <taxon>Eukaryota</taxon>
        <taxon>Metazoa</taxon>
        <taxon>Chordata</taxon>
        <taxon>Craniata</taxon>
        <taxon>Vertebrata</taxon>
        <taxon>Euteleostomi</taxon>
        <taxon>Archelosauria</taxon>
        <taxon>Archosauria</taxon>
        <taxon>Dinosauria</taxon>
        <taxon>Saurischia</taxon>
        <taxon>Theropoda</taxon>
        <taxon>Coelurosauria</taxon>
        <taxon>Aves</taxon>
        <taxon>Neognathae</taxon>
        <taxon>Galloanserae</taxon>
        <taxon>Anseriformes</taxon>
        <taxon>Anatidae</taxon>
        <taxon>Anatinae</taxon>
        <taxon>Anas</taxon>
    </lineage>
</organism>